<dbReference type="EMBL" id="JAOVQO010000033">
    <property type="protein sequence ID" value="MCU9850508.1"/>
    <property type="molecule type" value="Genomic_DNA"/>
</dbReference>
<organism evidence="1 2">
    <name type="scientific">Albidovulum salinarum</name>
    <dbReference type="NCBI Taxonomy" id="2984153"/>
    <lineage>
        <taxon>Bacteria</taxon>
        <taxon>Pseudomonadati</taxon>
        <taxon>Pseudomonadota</taxon>
        <taxon>Alphaproteobacteria</taxon>
        <taxon>Rhodobacterales</taxon>
        <taxon>Paracoccaceae</taxon>
        <taxon>Albidovulum</taxon>
    </lineage>
</organism>
<name>A0ABT2X9C9_9RHOB</name>
<keyword evidence="2" id="KW-1185">Reference proteome</keyword>
<protein>
    <submittedName>
        <fullName evidence="1">Uncharacterized protein</fullName>
    </submittedName>
</protein>
<dbReference type="RefSeq" id="WP_263340709.1">
    <property type="nucleotide sequence ID" value="NZ_JAOVQO010000033.1"/>
</dbReference>
<dbReference type="Proteomes" id="UP001209535">
    <property type="component" value="Unassembled WGS sequence"/>
</dbReference>
<evidence type="ECO:0000313" key="1">
    <source>
        <dbReference type="EMBL" id="MCU9850508.1"/>
    </source>
</evidence>
<evidence type="ECO:0000313" key="2">
    <source>
        <dbReference type="Proteomes" id="UP001209535"/>
    </source>
</evidence>
<reference evidence="1 2" key="1">
    <citation type="submission" date="2022-10" db="EMBL/GenBank/DDBJ databases">
        <title>Defluviimonas sp. nov., isolated from ocean surface sediments.</title>
        <authorList>
            <person name="He W."/>
            <person name="Wang L."/>
            <person name="Zhang D.-F."/>
        </authorList>
    </citation>
    <scope>NUCLEOTIDE SEQUENCE [LARGE SCALE GENOMIC DNA]</scope>
    <source>
        <strain evidence="1 2">WL0024</strain>
    </source>
</reference>
<comment type="caution">
    <text evidence="1">The sequence shown here is derived from an EMBL/GenBank/DDBJ whole genome shotgun (WGS) entry which is preliminary data.</text>
</comment>
<proteinExistence type="predicted"/>
<sequence>MTDDPVYLDARRSTESRMATDIRRHSLKDFEADQHALRQRQEELEAQLLAEPAANWHEAAVKAQYLIRRYSETSEAQDARRQKLIQRALGDLARLIEAEAENP</sequence>
<accession>A0ABT2X9C9</accession>
<gene>
    <name evidence="1" type="ORF">OEZ60_21220</name>
</gene>